<feature type="compositionally biased region" description="Low complexity" evidence="6">
    <location>
        <begin position="132"/>
        <end position="166"/>
    </location>
</feature>
<dbReference type="SUPFAM" id="SSF50494">
    <property type="entry name" value="Trypsin-like serine proteases"/>
    <property type="match status" value="1"/>
</dbReference>
<dbReference type="PROSITE" id="PS00135">
    <property type="entry name" value="TRYPSIN_SER"/>
    <property type="match status" value="1"/>
</dbReference>
<dbReference type="EMBL" id="JAVRBK010000002">
    <property type="protein sequence ID" value="KAK5647140.1"/>
    <property type="molecule type" value="Genomic_DNA"/>
</dbReference>
<reference evidence="8 9" key="1">
    <citation type="journal article" date="2024" name="Insects">
        <title>An Improved Chromosome-Level Genome Assembly of the Firefly Pyrocoelia pectoralis.</title>
        <authorList>
            <person name="Fu X."/>
            <person name="Meyer-Rochow V.B."/>
            <person name="Ballantyne L."/>
            <person name="Zhu X."/>
        </authorList>
    </citation>
    <scope>NUCLEOTIDE SEQUENCE [LARGE SCALE GENOMIC DNA]</scope>
    <source>
        <strain evidence="8">XCY_ONT2</strain>
    </source>
</reference>
<keyword evidence="9" id="KW-1185">Reference proteome</keyword>
<dbReference type="Pfam" id="PF00089">
    <property type="entry name" value="Trypsin"/>
    <property type="match status" value="1"/>
</dbReference>
<feature type="compositionally biased region" description="Low complexity" evidence="6">
    <location>
        <begin position="198"/>
        <end position="217"/>
    </location>
</feature>
<keyword evidence="3 5" id="KW-0720">Serine protease</keyword>
<dbReference type="GO" id="GO:0004252">
    <property type="term" value="F:serine-type endopeptidase activity"/>
    <property type="evidence" value="ECO:0007669"/>
    <property type="project" value="InterPro"/>
</dbReference>
<sequence length="776" mass="84413">MCRSKGQRWRVSGFFLNSTSTLVNLEGAFHGGSMGRNIRNLPCVSRRSNERGVCMFAIDCLKANGTHLGTCIDGFYFGSCCHIKPAHEDSNSIDTAIIPAREPPSRMSSTTKHPTSKIGDILLEVNATAMTRSTSSMVTSTTTSRISTTSRPSSTPSTTLTSTTTTAKQENITATSEDNYKLSTFQTIEKHTTSLFNTTSKPTKISPTTSQPISLPTKPKPPTFPYRPRPSSTLRPIVKPVTSSSTTKLVSITKPVTTSSTTKLVTTSSTTKPVTTSITTKPLKLTKITTPTTSRTTKPIKIVTKPTKPTITKKPIIVSSSTLKLTKPPTSTTTSKPSTFSTTTKAPSSSTTTEKHATPSLVKVNTTSTIESNEVPPVANPATNEIEQVKPLQPPPTVEQTTSSALITWSIINEETTKSSNISQEWKPLTTPDGWVLLPSLSTLTPVISPGTNGSLNNTESNATPSEIPIQTSTLSSQMSSVGESVNATSSIAITTETPPVSSPLLIGQGISGGVNMSDFTDVCGRRMYPEARIVGGERSTFGKWPWQISLRQWRTSTYLHKCGAALLNENWAITAAHCVDNVPPSDLLLRLGEHDLSTDSEPYIHQERRVQIVAAHPQFDPRTFEYDLALLRFYEPVQFQPNIIPVCVPTTDENFVSRTAYVTGWGRLYEDGPLPSVLQQVAVPVINNTICESMYRSAGYIEHIPHIFICAGWRKGGFDSCEGDSGGPMVIQREDNRFLLAGVISWGIGCAEPNQPGVYTRISEFRDWINQILQF</sequence>
<evidence type="ECO:0000256" key="2">
    <source>
        <dbReference type="ARBA" id="ARBA00022801"/>
    </source>
</evidence>
<dbReference type="FunFam" id="2.40.10.10:FF:000006">
    <property type="entry name" value="Serine proteinase stubble"/>
    <property type="match status" value="1"/>
</dbReference>
<feature type="compositionally biased region" description="Low complexity" evidence="6">
    <location>
        <begin position="324"/>
        <end position="352"/>
    </location>
</feature>
<evidence type="ECO:0000256" key="6">
    <source>
        <dbReference type="SAM" id="MobiDB-lite"/>
    </source>
</evidence>
<feature type="domain" description="Peptidase S1" evidence="7">
    <location>
        <begin position="534"/>
        <end position="775"/>
    </location>
</feature>
<accession>A0AAN7VEJ4</accession>
<dbReference type="SMART" id="SM00020">
    <property type="entry name" value="Tryp_SPc"/>
    <property type="match status" value="1"/>
</dbReference>
<dbReference type="PANTHER" id="PTHR24252:SF7">
    <property type="entry name" value="HYALIN"/>
    <property type="match status" value="1"/>
</dbReference>
<dbReference type="PROSITE" id="PS00134">
    <property type="entry name" value="TRYPSIN_HIS"/>
    <property type="match status" value="1"/>
</dbReference>
<dbReference type="InterPro" id="IPR001254">
    <property type="entry name" value="Trypsin_dom"/>
</dbReference>
<dbReference type="Gene3D" id="2.40.10.10">
    <property type="entry name" value="Trypsin-like serine proteases"/>
    <property type="match status" value="1"/>
</dbReference>
<gene>
    <name evidence="8" type="ORF">RI129_002032</name>
</gene>
<evidence type="ECO:0000256" key="1">
    <source>
        <dbReference type="ARBA" id="ARBA00022670"/>
    </source>
</evidence>
<feature type="region of interest" description="Disordered" evidence="6">
    <location>
        <begin position="324"/>
        <end position="359"/>
    </location>
</feature>
<evidence type="ECO:0000256" key="5">
    <source>
        <dbReference type="RuleBase" id="RU363034"/>
    </source>
</evidence>
<proteinExistence type="predicted"/>
<evidence type="ECO:0000313" key="8">
    <source>
        <dbReference type="EMBL" id="KAK5647140.1"/>
    </source>
</evidence>
<dbReference type="InterPro" id="IPR009003">
    <property type="entry name" value="Peptidase_S1_PA"/>
</dbReference>
<dbReference type="GO" id="GO:0006508">
    <property type="term" value="P:proteolysis"/>
    <property type="evidence" value="ECO:0007669"/>
    <property type="project" value="UniProtKB-KW"/>
</dbReference>
<keyword evidence="2 5" id="KW-0378">Hydrolase</keyword>
<protein>
    <recommendedName>
        <fullName evidence="7">Peptidase S1 domain-containing protein</fullName>
    </recommendedName>
</protein>
<evidence type="ECO:0000259" key="7">
    <source>
        <dbReference type="PROSITE" id="PS50240"/>
    </source>
</evidence>
<dbReference type="PRINTS" id="PR00722">
    <property type="entry name" value="CHYMOTRYPSIN"/>
</dbReference>
<evidence type="ECO:0000313" key="9">
    <source>
        <dbReference type="Proteomes" id="UP001329430"/>
    </source>
</evidence>
<dbReference type="PANTHER" id="PTHR24252">
    <property type="entry name" value="ACROSIN-RELATED"/>
    <property type="match status" value="1"/>
</dbReference>
<feature type="compositionally biased region" description="Pro residues" evidence="6">
    <location>
        <begin position="218"/>
        <end position="228"/>
    </location>
</feature>
<evidence type="ECO:0000256" key="3">
    <source>
        <dbReference type="ARBA" id="ARBA00022825"/>
    </source>
</evidence>
<dbReference type="InterPro" id="IPR001314">
    <property type="entry name" value="Peptidase_S1A"/>
</dbReference>
<name>A0AAN7VEJ4_9COLE</name>
<feature type="region of interest" description="Disordered" evidence="6">
    <location>
        <begin position="132"/>
        <end position="172"/>
    </location>
</feature>
<dbReference type="AlphaFoldDB" id="A0AAN7VEJ4"/>
<dbReference type="InterPro" id="IPR033116">
    <property type="entry name" value="TRYPSIN_SER"/>
</dbReference>
<dbReference type="PROSITE" id="PS50240">
    <property type="entry name" value="TRYPSIN_DOM"/>
    <property type="match status" value="1"/>
</dbReference>
<feature type="region of interest" description="Disordered" evidence="6">
    <location>
        <begin position="197"/>
        <end position="237"/>
    </location>
</feature>
<keyword evidence="4" id="KW-1015">Disulfide bond</keyword>
<dbReference type="Proteomes" id="UP001329430">
    <property type="component" value="Chromosome 2"/>
</dbReference>
<dbReference type="CDD" id="cd00190">
    <property type="entry name" value="Tryp_SPc"/>
    <property type="match status" value="1"/>
</dbReference>
<keyword evidence="1 5" id="KW-0645">Protease</keyword>
<dbReference type="InterPro" id="IPR018114">
    <property type="entry name" value="TRYPSIN_HIS"/>
</dbReference>
<organism evidence="8 9">
    <name type="scientific">Pyrocoelia pectoralis</name>
    <dbReference type="NCBI Taxonomy" id="417401"/>
    <lineage>
        <taxon>Eukaryota</taxon>
        <taxon>Metazoa</taxon>
        <taxon>Ecdysozoa</taxon>
        <taxon>Arthropoda</taxon>
        <taxon>Hexapoda</taxon>
        <taxon>Insecta</taxon>
        <taxon>Pterygota</taxon>
        <taxon>Neoptera</taxon>
        <taxon>Endopterygota</taxon>
        <taxon>Coleoptera</taxon>
        <taxon>Polyphaga</taxon>
        <taxon>Elateriformia</taxon>
        <taxon>Elateroidea</taxon>
        <taxon>Lampyridae</taxon>
        <taxon>Lampyrinae</taxon>
        <taxon>Pyrocoelia</taxon>
    </lineage>
</organism>
<dbReference type="InterPro" id="IPR043504">
    <property type="entry name" value="Peptidase_S1_PA_chymotrypsin"/>
</dbReference>
<comment type="caution">
    <text evidence="8">The sequence shown here is derived from an EMBL/GenBank/DDBJ whole genome shotgun (WGS) entry which is preliminary data.</text>
</comment>
<evidence type="ECO:0000256" key="4">
    <source>
        <dbReference type="ARBA" id="ARBA00023157"/>
    </source>
</evidence>